<keyword evidence="2" id="KW-0238">DNA-binding</keyword>
<gene>
    <name evidence="6" type="ORF">ACFPP7_07445</name>
</gene>
<dbReference type="EMBL" id="JBHSMX010000011">
    <property type="protein sequence ID" value="MFC5520752.1"/>
    <property type="molecule type" value="Genomic_DNA"/>
</dbReference>
<dbReference type="PANTHER" id="PTHR46796">
    <property type="entry name" value="HTH-TYPE TRANSCRIPTIONAL ACTIVATOR RHAS-RELATED"/>
    <property type="match status" value="1"/>
</dbReference>
<feature type="coiled-coil region" evidence="4">
    <location>
        <begin position="36"/>
        <end position="63"/>
    </location>
</feature>
<accession>A0ABW0QA40</accession>
<keyword evidence="1" id="KW-0805">Transcription regulation</keyword>
<dbReference type="InterPro" id="IPR018060">
    <property type="entry name" value="HTH_AraC"/>
</dbReference>
<dbReference type="Gene3D" id="1.10.10.60">
    <property type="entry name" value="Homeodomain-like"/>
    <property type="match status" value="1"/>
</dbReference>
<dbReference type="PROSITE" id="PS00041">
    <property type="entry name" value="HTH_ARAC_FAMILY_1"/>
    <property type="match status" value="1"/>
</dbReference>
<feature type="domain" description="HTH araC/xylS-type" evidence="5">
    <location>
        <begin position="1"/>
        <end position="94"/>
    </location>
</feature>
<evidence type="ECO:0000256" key="1">
    <source>
        <dbReference type="ARBA" id="ARBA00023015"/>
    </source>
</evidence>
<keyword evidence="4" id="KW-0175">Coiled coil</keyword>
<proteinExistence type="predicted"/>
<keyword evidence="7" id="KW-1185">Reference proteome</keyword>
<evidence type="ECO:0000256" key="4">
    <source>
        <dbReference type="SAM" id="Coils"/>
    </source>
</evidence>
<evidence type="ECO:0000313" key="7">
    <source>
        <dbReference type="Proteomes" id="UP001596084"/>
    </source>
</evidence>
<evidence type="ECO:0000259" key="5">
    <source>
        <dbReference type="PROSITE" id="PS01124"/>
    </source>
</evidence>
<protein>
    <submittedName>
        <fullName evidence="6">Helix-turn-helix domain-containing protein</fullName>
    </submittedName>
</protein>
<comment type="caution">
    <text evidence="6">The sequence shown here is derived from an EMBL/GenBank/DDBJ whole genome shotgun (WGS) entry which is preliminary data.</text>
</comment>
<evidence type="ECO:0000256" key="3">
    <source>
        <dbReference type="ARBA" id="ARBA00023163"/>
    </source>
</evidence>
<dbReference type="Pfam" id="PF12833">
    <property type="entry name" value="HTH_18"/>
    <property type="match status" value="1"/>
</dbReference>
<keyword evidence="3" id="KW-0804">Transcription</keyword>
<evidence type="ECO:0000256" key="2">
    <source>
        <dbReference type="ARBA" id="ARBA00023125"/>
    </source>
</evidence>
<reference evidence="7" key="1">
    <citation type="journal article" date="2019" name="Int. J. Syst. Evol. Microbiol.">
        <title>The Global Catalogue of Microorganisms (GCM) 10K type strain sequencing project: providing services to taxonomists for standard genome sequencing and annotation.</title>
        <authorList>
            <consortium name="The Broad Institute Genomics Platform"/>
            <consortium name="The Broad Institute Genome Sequencing Center for Infectious Disease"/>
            <person name="Wu L."/>
            <person name="Ma J."/>
        </authorList>
    </citation>
    <scope>NUCLEOTIDE SEQUENCE [LARGE SCALE GENOMIC DNA]</scope>
    <source>
        <strain evidence="7">CGMCC 4.7277</strain>
    </source>
</reference>
<evidence type="ECO:0000313" key="6">
    <source>
        <dbReference type="EMBL" id="MFC5520752.1"/>
    </source>
</evidence>
<dbReference type="PANTHER" id="PTHR46796:SF14">
    <property type="entry name" value="TRANSCRIPTIONAL REGULATORY PROTEIN"/>
    <property type="match status" value="1"/>
</dbReference>
<dbReference type="SMART" id="SM00342">
    <property type="entry name" value="HTH_ARAC"/>
    <property type="match status" value="1"/>
</dbReference>
<dbReference type="PROSITE" id="PS01124">
    <property type="entry name" value="HTH_ARAC_FAMILY_2"/>
    <property type="match status" value="1"/>
</dbReference>
<dbReference type="InterPro" id="IPR009057">
    <property type="entry name" value="Homeodomain-like_sf"/>
</dbReference>
<sequence length="99" mass="11291">MSRCKIDSIISITEITGVCNLSCSYSIHAFRGTTSKMRHQRRIAQQLERVRSLLAEFERLLADVAAACGFANQSHFTRVFTRCTRTPPGNWRQRMQVGD</sequence>
<dbReference type="InterPro" id="IPR018062">
    <property type="entry name" value="HTH_AraC-typ_CS"/>
</dbReference>
<dbReference type="InterPro" id="IPR050204">
    <property type="entry name" value="AraC_XylS_family_regulators"/>
</dbReference>
<dbReference type="RefSeq" id="WP_068831148.1">
    <property type="nucleotide sequence ID" value="NZ_JBHSMX010000011.1"/>
</dbReference>
<organism evidence="6 7">
    <name type="scientific">Polaromonas jejuensis</name>
    <dbReference type="NCBI Taxonomy" id="457502"/>
    <lineage>
        <taxon>Bacteria</taxon>
        <taxon>Pseudomonadati</taxon>
        <taxon>Pseudomonadota</taxon>
        <taxon>Betaproteobacteria</taxon>
        <taxon>Burkholderiales</taxon>
        <taxon>Comamonadaceae</taxon>
        <taxon>Polaromonas</taxon>
    </lineage>
</organism>
<dbReference type="Proteomes" id="UP001596084">
    <property type="component" value="Unassembled WGS sequence"/>
</dbReference>
<name>A0ABW0QA40_9BURK</name>
<dbReference type="SUPFAM" id="SSF46689">
    <property type="entry name" value="Homeodomain-like"/>
    <property type="match status" value="1"/>
</dbReference>